<keyword evidence="8 11" id="KW-0378">Hydrolase</keyword>
<evidence type="ECO:0000256" key="3">
    <source>
        <dbReference type="ARBA" id="ARBA00022552"/>
    </source>
</evidence>
<dbReference type="GO" id="GO:0005737">
    <property type="term" value="C:cytoplasm"/>
    <property type="evidence" value="ECO:0007669"/>
    <property type="project" value="UniProtKB-SubCell"/>
</dbReference>
<evidence type="ECO:0000256" key="12">
    <source>
        <dbReference type="NCBIfam" id="TIGR00334"/>
    </source>
</evidence>
<dbReference type="InterPro" id="IPR004466">
    <property type="entry name" value="RNase_M5"/>
</dbReference>
<dbReference type="EMBL" id="FQTY01000005">
    <property type="protein sequence ID" value="SHE67905.1"/>
    <property type="molecule type" value="Genomic_DNA"/>
</dbReference>
<dbReference type="NCBIfam" id="TIGR00334">
    <property type="entry name" value="5S_RNA_mat_M5"/>
    <property type="match status" value="1"/>
</dbReference>
<keyword evidence="3 11" id="KW-0698">rRNA processing</keyword>
<protein>
    <recommendedName>
        <fullName evidence="11 12">Ribonuclease M5</fullName>
        <ecNumber evidence="11 12">3.1.26.8</ecNumber>
    </recommendedName>
    <alternativeName>
        <fullName evidence="11">RNase M5</fullName>
    </alternativeName>
    <alternativeName>
        <fullName evidence="11">Ribosomal RNA terminal maturase M5</fullName>
    </alternativeName>
</protein>
<keyword evidence="7 11" id="KW-0255">Endonuclease</keyword>
<evidence type="ECO:0000256" key="7">
    <source>
        <dbReference type="ARBA" id="ARBA00022759"/>
    </source>
</evidence>
<keyword evidence="9" id="KW-0460">Magnesium</keyword>
<evidence type="ECO:0000256" key="8">
    <source>
        <dbReference type="ARBA" id="ARBA00022801"/>
    </source>
</evidence>
<evidence type="ECO:0000313" key="15">
    <source>
        <dbReference type="Proteomes" id="UP000184114"/>
    </source>
</evidence>
<dbReference type="PROSITE" id="PS50880">
    <property type="entry name" value="TOPRIM"/>
    <property type="match status" value="1"/>
</dbReference>
<dbReference type="Gene3D" id="3.40.1360.10">
    <property type="match status" value="1"/>
</dbReference>
<dbReference type="STRING" id="1123404.SAMN02745784_01441"/>
<dbReference type="EC" id="3.1.26.8" evidence="11 12"/>
<evidence type="ECO:0000256" key="4">
    <source>
        <dbReference type="ARBA" id="ARBA00022722"/>
    </source>
</evidence>
<reference evidence="15" key="1">
    <citation type="submission" date="2016-11" db="EMBL/GenBank/DDBJ databases">
        <authorList>
            <person name="Varghese N."/>
            <person name="Submissions S."/>
        </authorList>
    </citation>
    <scope>NUCLEOTIDE SEQUENCE [LARGE SCALE GENOMIC DNA]</scope>
    <source>
        <strain evidence="15">DSM 18095</strain>
    </source>
</reference>
<evidence type="ECO:0000256" key="9">
    <source>
        <dbReference type="ARBA" id="ARBA00022842"/>
    </source>
</evidence>
<dbReference type="InterPro" id="IPR025156">
    <property type="entry name" value="RNase_M5_C"/>
</dbReference>
<evidence type="ECO:0000256" key="10">
    <source>
        <dbReference type="ARBA" id="ARBA00022884"/>
    </source>
</evidence>
<proteinExistence type="inferred from homology"/>
<feature type="domain" description="Toprim" evidence="13">
    <location>
        <begin position="19"/>
        <end position="102"/>
    </location>
</feature>
<dbReference type="PANTHER" id="PTHR39156">
    <property type="entry name" value="RIBONUCLEASE M5"/>
    <property type="match status" value="1"/>
</dbReference>
<dbReference type="GO" id="GO:0046872">
    <property type="term" value="F:metal ion binding"/>
    <property type="evidence" value="ECO:0007669"/>
    <property type="project" value="UniProtKB-KW"/>
</dbReference>
<keyword evidence="6 11" id="KW-0699">rRNA-binding</keyword>
<dbReference type="InterPro" id="IPR034141">
    <property type="entry name" value="TOPRIM_RNase_M5-like"/>
</dbReference>
<dbReference type="SMART" id="SM00493">
    <property type="entry name" value="TOPRIM"/>
    <property type="match status" value="1"/>
</dbReference>
<sequence>MSIVNFQLSIKIRGVILIKEIIVVEGKDDITVVKAALEAEVIATGGFGYKKEFIKTLQNIAEKRGVIILTDPDYAGEQIRRDLSKHIKNCKHAFLPQGKALKKGDIGVENANKEDILEAILKARPSNIERKEEFTKEELIALGLAGGSKSREKRERLGEILGIGYANSKQFLNRLNNFGITRKEFEEALERIEGDHGR</sequence>
<comment type="subcellular location">
    <subcellularLocation>
        <location evidence="11">Cytoplasm</location>
    </subcellularLocation>
</comment>
<organism evidence="14 15">
    <name type="scientific">Tissierella praeacuta DSM 18095</name>
    <dbReference type="NCBI Taxonomy" id="1123404"/>
    <lineage>
        <taxon>Bacteria</taxon>
        <taxon>Bacillati</taxon>
        <taxon>Bacillota</taxon>
        <taxon>Tissierellia</taxon>
        <taxon>Tissierellales</taxon>
        <taxon>Tissierellaceae</taxon>
        <taxon>Tissierella</taxon>
    </lineage>
</organism>
<evidence type="ECO:0000256" key="11">
    <source>
        <dbReference type="HAMAP-Rule" id="MF_01469"/>
    </source>
</evidence>
<evidence type="ECO:0000256" key="1">
    <source>
        <dbReference type="ARBA" id="ARBA00022490"/>
    </source>
</evidence>
<dbReference type="HAMAP" id="MF_01469">
    <property type="entry name" value="RNase_M5"/>
    <property type="match status" value="1"/>
</dbReference>
<evidence type="ECO:0000259" key="13">
    <source>
        <dbReference type="PROSITE" id="PS50880"/>
    </source>
</evidence>
<dbReference type="Pfam" id="PF01751">
    <property type="entry name" value="Toprim"/>
    <property type="match status" value="1"/>
</dbReference>
<dbReference type="GO" id="GO:0043822">
    <property type="term" value="F:ribonuclease M5 activity"/>
    <property type="evidence" value="ECO:0007669"/>
    <property type="project" value="UniProtKB-UniRule"/>
</dbReference>
<keyword evidence="1 11" id="KW-0963">Cytoplasm</keyword>
<evidence type="ECO:0000313" key="14">
    <source>
        <dbReference type="EMBL" id="SHE67905.1"/>
    </source>
</evidence>
<dbReference type="PANTHER" id="PTHR39156:SF1">
    <property type="entry name" value="RIBONUCLEASE M5"/>
    <property type="match status" value="1"/>
</dbReference>
<dbReference type="Pfam" id="PF13331">
    <property type="entry name" value="DUF4093"/>
    <property type="match status" value="1"/>
</dbReference>
<dbReference type="GO" id="GO:0019843">
    <property type="term" value="F:rRNA binding"/>
    <property type="evidence" value="ECO:0007669"/>
    <property type="project" value="UniProtKB-KW"/>
</dbReference>
<dbReference type="Proteomes" id="UP000184114">
    <property type="component" value="Unassembled WGS sequence"/>
</dbReference>
<keyword evidence="10 11" id="KW-0694">RNA-binding</keyword>
<evidence type="ECO:0000256" key="5">
    <source>
        <dbReference type="ARBA" id="ARBA00022723"/>
    </source>
</evidence>
<keyword evidence="2 11" id="KW-0690">Ribosome biogenesis</keyword>
<gene>
    <name evidence="11" type="primary">rnmV</name>
    <name evidence="14" type="ORF">SAMN02745784_01441</name>
</gene>
<comment type="catalytic activity">
    <reaction evidence="11">
        <text>Endonucleolytic cleavage of RNA, removing 21 and 42 nucleotides, respectively, from the 5'- and 3'-termini of a 5S-rRNA precursor.</text>
        <dbReference type="EC" id="3.1.26.8"/>
    </reaction>
</comment>
<evidence type="ECO:0000256" key="6">
    <source>
        <dbReference type="ARBA" id="ARBA00022730"/>
    </source>
</evidence>
<dbReference type="SUPFAM" id="SSF110455">
    <property type="entry name" value="Toprim domain"/>
    <property type="match status" value="1"/>
</dbReference>
<accession>A0A1M4VGG8</accession>
<comment type="function">
    <text evidence="11">Required for correct processing of both the 5' and 3' ends of 5S rRNA precursor. Cleaves both sides of a double-stranded region yielding mature 5S rRNA in one step.</text>
</comment>
<dbReference type="InterPro" id="IPR006171">
    <property type="entry name" value="TOPRIM_dom"/>
</dbReference>
<keyword evidence="4 11" id="KW-0540">Nuclease</keyword>
<dbReference type="CDD" id="cd01027">
    <property type="entry name" value="TOPRIM_RNase_M5_like"/>
    <property type="match status" value="1"/>
</dbReference>
<dbReference type="GO" id="GO:0006364">
    <property type="term" value="P:rRNA processing"/>
    <property type="evidence" value="ECO:0007669"/>
    <property type="project" value="UniProtKB-UniRule"/>
</dbReference>
<name>A0A1M4VGG8_9FIRM</name>
<keyword evidence="5" id="KW-0479">Metal-binding</keyword>
<comment type="similarity">
    <text evidence="11">Belongs to the ribonuclease M5 family.</text>
</comment>
<evidence type="ECO:0000256" key="2">
    <source>
        <dbReference type="ARBA" id="ARBA00022517"/>
    </source>
</evidence>
<keyword evidence="15" id="KW-1185">Reference proteome</keyword>
<dbReference type="AlphaFoldDB" id="A0A1M4VGG8"/>